<dbReference type="EMBL" id="CP003281">
    <property type="protein sequence ID" value="AFL84076.1"/>
    <property type="molecule type" value="Genomic_DNA"/>
</dbReference>
<gene>
    <name evidence="1" type="ordered locus">Belba_1459</name>
</gene>
<dbReference type="RefSeq" id="WP_014772070.1">
    <property type="nucleotide sequence ID" value="NC_018010.1"/>
</dbReference>
<dbReference type="HOGENOM" id="CLU_1988265_0_0_10"/>
<dbReference type="AlphaFoldDB" id="I3Z4A8"/>
<sequence>MIYTFSLNQHEWDKKIEIRNQSTFDIKDYVEIEKELEFKVINGNSSQLTNNIGNSNLFFTEKFHPKILEIRDGEVKKSYFFNFQKSNLNYTKGEAYQMMDIYRQVKNENLNSLTGNLVAIEDNLL</sequence>
<dbReference type="Proteomes" id="UP000006050">
    <property type="component" value="Chromosome"/>
</dbReference>
<reference evidence="2" key="1">
    <citation type="submission" date="2012-06" db="EMBL/GenBank/DDBJ databases">
        <title>The complete genome of Belliella baltica DSM 15883.</title>
        <authorList>
            <person name="Lucas S."/>
            <person name="Copeland A."/>
            <person name="Lapidus A."/>
            <person name="Goodwin L."/>
            <person name="Pitluck S."/>
            <person name="Peters L."/>
            <person name="Mikhailova N."/>
            <person name="Davenport K."/>
            <person name="Kyrpides N."/>
            <person name="Mavromatis K."/>
            <person name="Pagani I."/>
            <person name="Ivanova N."/>
            <person name="Ovchinnikova G."/>
            <person name="Zeytun A."/>
            <person name="Detter J.C."/>
            <person name="Han C."/>
            <person name="Land M."/>
            <person name="Hauser L."/>
            <person name="Markowitz V."/>
            <person name="Cheng J.-F."/>
            <person name="Hugenholtz P."/>
            <person name="Woyke T."/>
            <person name="Wu D."/>
            <person name="Tindall B."/>
            <person name="Pomrenke H."/>
            <person name="Brambilla E."/>
            <person name="Klenk H.-P."/>
            <person name="Eisen J.A."/>
        </authorList>
    </citation>
    <scope>NUCLEOTIDE SEQUENCE [LARGE SCALE GENOMIC DNA]</scope>
    <source>
        <strain evidence="2">DSM 15883 / CIP 108006 / LMG 21964 / BA134</strain>
    </source>
</reference>
<evidence type="ECO:0000313" key="2">
    <source>
        <dbReference type="Proteomes" id="UP000006050"/>
    </source>
</evidence>
<name>I3Z4A8_BELBD</name>
<evidence type="ECO:0000313" key="1">
    <source>
        <dbReference type="EMBL" id="AFL84076.1"/>
    </source>
</evidence>
<organism evidence="1 2">
    <name type="scientific">Belliella baltica (strain DSM 15883 / CIP 108006 / LMG 21964 / BA134)</name>
    <dbReference type="NCBI Taxonomy" id="866536"/>
    <lineage>
        <taxon>Bacteria</taxon>
        <taxon>Pseudomonadati</taxon>
        <taxon>Bacteroidota</taxon>
        <taxon>Cytophagia</taxon>
        <taxon>Cytophagales</taxon>
        <taxon>Cyclobacteriaceae</taxon>
        <taxon>Belliella</taxon>
    </lineage>
</organism>
<dbReference type="KEGG" id="bbd:Belba_1459"/>
<accession>I3Z4A8</accession>
<proteinExistence type="predicted"/>
<dbReference type="STRING" id="866536.Belba_1459"/>
<keyword evidence="2" id="KW-1185">Reference proteome</keyword>
<protein>
    <submittedName>
        <fullName evidence="1">Uncharacterized protein</fullName>
    </submittedName>
</protein>